<feature type="transmembrane region" description="Helical" evidence="9">
    <location>
        <begin position="102"/>
        <end position="121"/>
    </location>
</feature>
<comment type="similarity">
    <text evidence="8 9">Belongs to the TRAP transporter small permease family.</text>
</comment>
<feature type="transmembrane region" description="Helical" evidence="9">
    <location>
        <begin position="59"/>
        <end position="81"/>
    </location>
</feature>
<evidence type="ECO:0000256" key="3">
    <source>
        <dbReference type="ARBA" id="ARBA00022475"/>
    </source>
</evidence>
<accession>A0ABS3F0T4</accession>
<dbReference type="EMBL" id="JAFLNC010000001">
    <property type="protein sequence ID" value="MBO0332034.1"/>
    <property type="molecule type" value="Genomic_DNA"/>
</dbReference>
<evidence type="ECO:0000313" key="12">
    <source>
        <dbReference type="Proteomes" id="UP000664761"/>
    </source>
</evidence>
<evidence type="ECO:0000256" key="7">
    <source>
        <dbReference type="ARBA" id="ARBA00023136"/>
    </source>
</evidence>
<comment type="caution">
    <text evidence="11">The sequence shown here is derived from an EMBL/GenBank/DDBJ whole genome shotgun (WGS) entry which is preliminary data.</text>
</comment>
<comment type="function">
    <text evidence="9">Part of the tripartite ATP-independent periplasmic (TRAP) transport system.</text>
</comment>
<evidence type="ECO:0000256" key="8">
    <source>
        <dbReference type="ARBA" id="ARBA00038436"/>
    </source>
</evidence>
<dbReference type="InterPro" id="IPR055348">
    <property type="entry name" value="DctQ"/>
</dbReference>
<dbReference type="Pfam" id="PF04290">
    <property type="entry name" value="DctQ"/>
    <property type="match status" value="1"/>
</dbReference>
<protein>
    <recommendedName>
        <fullName evidence="9">TRAP transporter small permease protein</fullName>
    </recommendedName>
</protein>
<evidence type="ECO:0000259" key="10">
    <source>
        <dbReference type="Pfam" id="PF04290"/>
    </source>
</evidence>
<evidence type="ECO:0000256" key="4">
    <source>
        <dbReference type="ARBA" id="ARBA00022519"/>
    </source>
</evidence>
<keyword evidence="6 9" id="KW-1133">Transmembrane helix</keyword>
<name>A0ABS3F0T4_9PROT</name>
<reference evidence="11 12" key="1">
    <citation type="submission" date="2021-03" db="EMBL/GenBank/DDBJ databases">
        <title>Sneathiella sp. CAU 1612 isolated from Kang Won-do.</title>
        <authorList>
            <person name="Kim W."/>
        </authorList>
    </citation>
    <scope>NUCLEOTIDE SEQUENCE [LARGE SCALE GENOMIC DNA]</scope>
    <source>
        <strain evidence="11 12">CAU 1612</strain>
    </source>
</reference>
<organism evidence="11 12">
    <name type="scientific">Sneathiella sedimenti</name>
    <dbReference type="NCBI Taxonomy" id="2816034"/>
    <lineage>
        <taxon>Bacteria</taxon>
        <taxon>Pseudomonadati</taxon>
        <taxon>Pseudomonadota</taxon>
        <taxon>Alphaproteobacteria</taxon>
        <taxon>Sneathiellales</taxon>
        <taxon>Sneathiellaceae</taxon>
        <taxon>Sneathiella</taxon>
    </lineage>
</organism>
<keyword evidence="12" id="KW-1185">Reference proteome</keyword>
<proteinExistence type="inferred from homology"/>
<evidence type="ECO:0000256" key="5">
    <source>
        <dbReference type="ARBA" id="ARBA00022692"/>
    </source>
</evidence>
<feature type="transmembrane region" description="Helical" evidence="9">
    <location>
        <begin position="141"/>
        <end position="165"/>
    </location>
</feature>
<keyword evidence="5 9" id="KW-0812">Transmembrane</keyword>
<evidence type="ECO:0000313" key="11">
    <source>
        <dbReference type="EMBL" id="MBO0332034.1"/>
    </source>
</evidence>
<comment type="subcellular location">
    <subcellularLocation>
        <location evidence="1 9">Cell inner membrane</location>
        <topology evidence="1 9">Multi-pass membrane protein</topology>
    </subcellularLocation>
</comment>
<dbReference type="PANTHER" id="PTHR35011">
    <property type="entry name" value="2,3-DIKETO-L-GULONATE TRAP TRANSPORTER SMALL PERMEASE PROTEIN YIAM"/>
    <property type="match status" value="1"/>
</dbReference>
<gene>
    <name evidence="11" type="ORF">J0X12_00315</name>
</gene>
<sequence>MTSTNPPKGSASGSAFAAFDRGYSKLENFLNGISALAIFFVMLLGVSQVLSRKLLNFPILGYIDFIEQSMVIFAFFGIAYCQRQGGHVRMDLFMAKFSARPLYFFEALATLVGLVVVTILIDTSWLHFLRAYQLGDSTIDIGLPIWPAKLVIPLAFGVLWIRFALQLVGFLRLFLYPNAEIIAVPVIEDVTAIARHEIEDALGEEAAKQAKFDETYIKKGKK</sequence>
<keyword evidence="2 9" id="KW-0813">Transport</keyword>
<feature type="transmembrane region" description="Helical" evidence="9">
    <location>
        <begin position="29"/>
        <end position="47"/>
    </location>
</feature>
<feature type="domain" description="Tripartite ATP-independent periplasmic transporters DctQ component" evidence="10">
    <location>
        <begin position="42"/>
        <end position="171"/>
    </location>
</feature>
<keyword evidence="3" id="KW-1003">Cell membrane</keyword>
<keyword evidence="4 9" id="KW-0997">Cell inner membrane</keyword>
<evidence type="ECO:0000256" key="9">
    <source>
        <dbReference type="RuleBase" id="RU369079"/>
    </source>
</evidence>
<evidence type="ECO:0000256" key="1">
    <source>
        <dbReference type="ARBA" id="ARBA00004429"/>
    </source>
</evidence>
<dbReference type="Proteomes" id="UP000664761">
    <property type="component" value="Unassembled WGS sequence"/>
</dbReference>
<comment type="subunit">
    <text evidence="9">The complex comprises the extracytoplasmic solute receptor protein and the two transmembrane proteins.</text>
</comment>
<evidence type="ECO:0000256" key="6">
    <source>
        <dbReference type="ARBA" id="ARBA00022989"/>
    </source>
</evidence>
<keyword evidence="7 9" id="KW-0472">Membrane</keyword>
<dbReference type="InterPro" id="IPR007387">
    <property type="entry name" value="TRAP_DctQ"/>
</dbReference>
<evidence type="ECO:0000256" key="2">
    <source>
        <dbReference type="ARBA" id="ARBA00022448"/>
    </source>
</evidence>
<dbReference type="RefSeq" id="WP_207040785.1">
    <property type="nucleotide sequence ID" value="NZ_JAFLNC010000001.1"/>
</dbReference>